<dbReference type="CDD" id="cd06261">
    <property type="entry name" value="TM_PBP2"/>
    <property type="match status" value="2"/>
</dbReference>
<dbReference type="SUPFAM" id="SSF161098">
    <property type="entry name" value="MetI-like"/>
    <property type="match status" value="2"/>
</dbReference>
<keyword evidence="3" id="KW-1003">Cell membrane</keyword>
<dbReference type="PANTHER" id="PTHR43357">
    <property type="entry name" value="INNER MEMBRANE ABC TRANSPORTER PERMEASE PROTEIN YDCV"/>
    <property type="match status" value="1"/>
</dbReference>
<evidence type="ECO:0000259" key="10">
    <source>
        <dbReference type="PROSITE" id="PS50928"/>
    </source>
</evidence>
<evidence type="ECO:0000256" key="8">
    <source>
        <dbReference type="RuleBase" id="RU363032"/>
    </source>
</evidence>
<dbReference type="PROSITE" id="PS50928">
    <property type="entry name" value="ABC_TM1"/>
    <property type="match status" value="2"/>
</dbReference>
<accession>A0ABN2MRK4</accession>
<gene>
    <name evidence="11" type="ORF">GCM10009836_12990</name>
</gene>
<keyword evidence="4" id="KW-0997">Cell inner membrane</keyword>
<name>A0ABN2MRK4_9PSEU</name>
<feature type="transmembrane region" description="Helical" evidence="8">
    <location>
        <begin position="223"/>
        <end position="246"/>
    </location>
</feature>
<keyword evidence="12" id="KW-1185">Reference proteome</keyword>
<evidence type="ECO:0000256" key="6">
    <source>
        <dbReference type="ARBA" id="ARBA00022989"/>
    </source>
</evidence>
<dbReference type="PANTHER" id="PTHR43357:SF4">
    <property type="entry name" value="INNER MEMBRANE ABC TRANSPORTER PERMEASE PROTEIN YDCV"/>
    <property type="match status" value="1"/>
</dbReference>
<proteinExistence type="inferred from homology"/>
<keyword evidence="7 8" id="KW-0472">Membrane</keyword>
<reference evidence="11 12" key="1">
    <citation type="journal article" date="2019" name="Int. J. Syst. Evol. Microbiol.">
        <title>The Global Catalogue of Microorganisms (GCM) 10K type strain sequencing project: providing services to taxonomists for standard genome sequencing and annotation.</title>
        <authorList>
            <consortium name="The Broad Institute Genomics Platform"/>
            <consortium name="The Broad Institute Genome Sequencing Center for Infectious Disease"/>
            <person name="Wu L."/>
            <person name="Ma J."/>
        </authorList>
    </citation>
    <scope>NUCLEOTIDE SEQUENCE [LARGE SCALE GENOMIC DNA]</scope>
    <source>
        <strain evidence="11 12">JCM 16009</strain>
    </source>
</reference>
<evidence type="ECO:0000313" key="12">
    <source>
        <dbReference type="Proteomes" id="UP001500449"/>
    </source>
</evidence>
<feature type="domain" description="ABC transmembrane type-1" evidence="10">
    <location>
        <begin position="372"/>
        <end position="568"/>
    </location>
</feature>
<feature type="transmembrane region" description="Helical" evidence="8">
    <location>
        <begin position="410"/>
        <end position="435"/>
    </location>
</feature>
<evidence type="ECO:0000256" key="1">
    <source>
        <dbReference type="ARBA" id="ARBA00004429"/>
    </source>
</evidence>
<keyword evidence="2 8" id="KW-0813">Transport</keyword>
<evidence type="ECO:0000256" key="5">
    <source>
        <dbReference type="ARBA" id="ARBA00022692"/>
    </source>
</evidence>
<evidence type="ECO:0000256" key="9">
    <source>
        <dbReference type="SAM" id="MobiDB-lite"/>
    </source>
</evidence>
<feature type="transmembrane region" description="Helical" evidence="8">
    <location>
        <begin position="378"/>
        <end position="398"/>
    </location>
</feature>
<keyword evidence="5 8" id="KW-0812">Transmembrane</keyword>
<protein>
    <submittedName>
        <fullName evidence="11">Iron ABC transporter permease</fullName>
    </submittedName>
</protein>
<feature type="domain" description="ABC transmembrane type-1" evidence="10">
    <location>
        <begin position="78"/>
        <end position="289"/>
    </location>
</feature>
<feature type="compositionally biased region" description="Basic and acidic residues" evidence="9">
    <location>
        <begin position="7"/>
        <end position="20"/>
    </location>
</feature>
<dbReference type="InterPro" id="IPR035906">
    <property type="entry name" value="MetI-like_sf"/>
</dbReference>
<feature type="transmembrane region" description="Helical" evidence="8">
    <location>
        <begin position="543"/>
        <end position="568"/>
    </location>
</feature>
<comment type="similarity">
    <text evidence="8">Belongs to the binding-protein-dependent transport system permease family.</text>
</comment>
<feature type="region of interest" description="Disordered" evidence="9">
    <location>
        <begin position="1"/>
        <end position="25"/>
    </location>
</feature>
<feature type="transmembrane region" description="Helical" evidence="8">
    <location>
        <begin position="163"/>
        <end position="185"/>
    </location>
</feature>
<feature type="transmembrane region" description="Helical" evidence="8">
    <location>
        <begin position="315"/>
        <end position="341"/>
    </location>
</feature>
<dbReference type="Pfam" id="PF00528">
    <property type="entry name" value="BPD_transp_1"/>
    <property type="match status" value="2"/>
</dbReference>
<dbReference type="EMBL" id="BAAAQK010000004">
    <property type="protein sequence ID" value="GAA1835986.1"/>
    <property type="molecule type" value="Genomic_DNA"/>
</dbReference>
<sequence>MAVISERPAERHRERSDPGTRRPPAGARLLRSGPWVVLALLLALLVVGPLVRLEWRAFEGGAEAFGRMFALPNIGSIFANTLIVAVGSVAFAVPAGTALALLTLRLPRALRGIMGLLPIVPLMLPPVAKVAAWSYLVSPRTGLVNTTLRSLGIGSGGTGPLDVFTMTGIVLVSGLSMTSFVFLFVHASLQQRGAELEAAAAASGAGPWRVLWTVTLPLLRPPIVYATGITFLLALGQFTAPLLLGAPKNIDVLSTIMYRVSAEYPVDYSLGAALALPLLVVGLLVIGVQRRVLGDERRYAATSGRARIVGLRTSWWAVVPVGVYLLLAVVLPLFTLIAVSLSPYWSGRIEPSTFSLDGWAAALADPATGQAVGTTAQAVGITVVIAVPLGYLCALALLTRTRVPAAVRRVIDFVSGLSLALPAVLMGFALLLTYSTPPLRLYGTTAMVVVAYVTLMIPHAIRPQLTSLMATGPEYGEASRASGAGPLATTWRVGLPMARSGIGVAVSLVVILAIHEFAVSVMVTSPGRRVIGSLLYDATNFGTAPQVAVIALLMVAITTVGIVAALLVGGSRALDRV</sequence>
<evidence type="ECO:0000256" key="2">
    <source>
        <dbReference type="ARBA" id="ARBA00022448"/>
    </source>
</evidence>
<dbReference type="RefSeq" id="WP_344413470.1">
    <property type="nucleotide sequence ID" value="NZ_BAAAQK010000004.1"/>
</dbReference>
<evidence type="ECO:0000256" key="7">
    <source>
        <dbReference type="ARBA" id="ARBA00023136"/>
    </source>
</evidence>
<dbReference type="InterPro" id="IPR000515">
    <property type="entry name" value="MetI-like"/>
</dbReference>
<evidence type="ECO:0000256" key="3">
    <source>
        <dbReference type="ARBA" id="ARBA00022475"/>
    </source>
</evidence>
<evidence type="ECO:0000256" key="4">
    <source>
        <dbReference type="ARBA" id="ARBA00022519"/>
    </source>
</evidence>
<dbReference type="Proteomes" id="UP001500449">
    <property type="component" value="Unassembled WGS sequence"/>
</dbReference>
<feature type="transmembrane region" description="Helical" evidence="8">
    <location>
        <begin position="116"/>
        <end position="136"/>
    </location>
</feature>
<feature type="transmembrane region" description="Helical" evidence="8">
    <location>
        <begin position="77"/>
        <end position="104"/>
    </location>
</feature>
<evidence type="ECO:0000313" key="11">
    <source>
        <dbReference type="EMBL" id="GAA1835986.1"/>
    </source>
</evidence>
<keyword evidence="6 8" id="KW-1133">Transmembrane helix</keyword>
<feature type="transmembrane region" description="Helical" evidence="8">
    <location>
        <begin position="441"/>
        <end position="461"/>
    </location>
</feature>
<feature type="transmembrane region" description="Helical" evidence="8">
    <location>
        <begin position="266"/>
        <end position="288"/>
    </location>
</feature>
<organism evidence="11 12">
    <name type="scientific">Pseudonocardia ailaonensis</name>
    <dbReference type="NCBI Taxonomy" id="367279"/>
    <lineage>
        <taxon>Bacteria</taxon>
        <taxon>Bacillati</taxon>
        <taxon>Actinomycetota</taxon>
        <taxon>Actinomycetes</taxon>
        <taxon>Pseudonocardiales</taxon>
        <taxon>Pseudonocardiaceae</taxon>
        <taxon>Pseudonocardia</taxon>
    </lineage>
</organism>
<feature type="transmembrane region" description="Helical" evidence="8">
    <location>
        <begin position="502"/>
        <end position="523"/>
    </location>
</feature>
<comment type="caution">
    <text evidence="11">The sequence shown here is derived from an EMBL/GenBank/DDBJ whole genome shotgun (WGS) entry which is preliminary data.</text>
</comment>
<dbReference type="Gene3D" id="1.10.3720.10">
    <property type="entry name" value="MetI-like"/>
    <property type="match status" value="2"/>
</dbReference>
<feature type="transmembrane region" description="Helical" evidence="8">
    <location>
        <begin position="29"/>
        <end position="51"/>
    </location>
</feature>
<comment type="subcellular location">
    <subcellularLocation>
        <location evidence="1">Cell inner membrane</location>
        <topology evidence="1">Multi-pass membrane protein</topology>
    </subcellularLocation>
    <subcellularLocation>
        <location evidence="8">Cell membrane</location>
        <topology evidence="8">Multi-pass membrane protein</topology>
    </subcellularLocation>
</comment>